<comment type="caution">
    <text evidence="2">The sequence shown here is derived from an EMBL/GenBank/DDBJ whole genome shotgun (WGS) entry which is preliminary data.</text>
</comment>
<evidence type="ECO:0000256" key="1">
    <source>
        <dbReference type="SAM" id="SignalP"/>
    </source>
</evidence>
<proteinExistence type="predicted"/>
<feature type="chain" id="PRO_5042939762" description="Prolamin-like domain-containing protein" evidence="1">
    <location>
        <begin position="20"/>
        <end position="117"/>
    </location>
</feature>
<name>A0AAN9BU51_9CAEN</name>
<accession>A0AAN9BU51</accession>
<keyword evidence="1" id="KW-0732">Signal</keyword>
<organism evidence="2 3">
    <name type="scientific">Littorina saxatilis</name>
    <dbReference type="NCBI Taxonomy" id="31220"/>
    <lineage>
        <taxon>Eukaryota</taxon>
        <taxon>Metazoa</taxon>
        <taxon>Spiralia</taxon>
        <taxon>Lophotrochozoa</taxon>
        <taxon>Mollusca</taxon>
        <taxon>Gastropoda</taxon>
        <taxon>Caenogastropoda</taxon>
        <taxon>Littorinimorpha</taxon>
        <taxon>Littorinoidea</taxon>
        <taxon>Littorinidae</taxon>
        <taxon>Littorina</taxon>
    </lineage>
</organism>
<gene>
    <name evidence="2" type="ORF">V1264_011399</name>
</gene>
<protein>
    <recommendedName>
        <fullName evidence="4">Prolamin-like domain-containing protein</fullName>
    </recommendedName>
</protein>
<evidence type="ECO:0000313" key="3">
    <source>
        <dbReference type="Proteomes" id="UP001374579"/>
    </source>
</evidence>
<dbReference type="EMBL" id="JBAMIC010000002">
    <property type="protein sequence ID" value="KAK7111832.1"/>
    <property type="molecule type" value="Genomic_DNA"/>
</dbReference>
<dbReference type="AlphaFoldDB" id="A0AAN9BU51"/>
<dbReference type="Proteomes" id="UP001374579">
    <property type="component" value="Unassembled WGS sequence"/>
</dbReference>
<feature type="signal peptide" evidence="1">
    <location>
        <begin position="1"/>
        <end position="19"/>
    </location>
</feature>
<evidence type="ECO:0000313" key="2">
    <source>
        <dbReference type="EMBL" id="KAK7111832.1"/>
    </source>
</evidence>
<sequence length="117" mass="12580">MLGQRIIFVFTATTCIVIGRSPLCYGTTGESNCTIGSNLNCSEGAQDQPNASRTTSPSHCCFGFTNASNVEPGNGTVECCKDMLTSWLCIDVIAILHDIIQRTKWSNAVFVHDCGRG</sequence>
<reference evidence="2 3" key="1">
    <citation type="submission" date="2024-02" db="EMBL/GenBank/DDBJ databases">
        <title>Chromosome-scale genome assembly of the rough periwinkle Littorina saxatilis.</title>
        <authorList>
            <person name="De Jode A."/>
            <person name="Faria R."/>
            <person name="Formenti G."/>
            <person name="Sims Y."/>
            <person name="Smith T.P."/>
            <person name="Tracey A."/>
            <person name="Wood J.M.D."/>
            <person name="Zagrodzka Z.B."/>
            <person name="Johannesson K."/>
            <person name="Butlin R.K."/>
            <person name="Leder E.H."/>
        </authorList>
    </citation>
    <scope>NUCLEOTIDE SEQUENCE [LARGE SCALE GENOMIC DNA]</scope>
    <source>
        <strain evidence="2">Snail1</strain>
        <tissue evidence="2">Muscle</tissue>
    </source>
</reference>
<keyword evidence="3" id="KW-1185">Reference proteome</keyword>
<evidence type="ECO:0008006" key="4">
    <source>
        <dbReference type="Google" id="ProtNLM"/>
    </source>
</evidence>